<keyword evidence="4" id="KW-1185">Reference proteome</keyword>
<feature type="domain" description="Sialidase" evidence="2">
    <location>
        <begin position="58"/>
        <end position="331"/>
    </location>
</feature>
<gene>
    <name evidence="3" type="ORF">GBK04_06100</name>
</gene>
<dbReference type="InterPro" id="IPR011040">
    <property type="entry name" value="Sialidase"/>
</dbReference>
<reference evidence="3 4" key="1">
    <citation type="submission" date="2019-10" db="EMBL/GenBank/DDBJ databases">
        <title>Draft Genome Sequence of Cytophagaceae sp. SJW1-29.</title>
        <authorList>
            <person name="Choi A."/>
        </authorList>
    </citation>
    <scope>NUCLEOTIDE SEQUENCE [LARGE SCALE GENOMIC DNA]</scope>
    <source>
        <strain evidence="3 4">SJW1-29</strain>
    </source>
</reference>
<dbReference type="EMBL" id="WHLY01000002">
    <property type="protein sequence ID" value="MPR32940.1"/>
    <property type="molecule type" value="Genomic_DNA"/>
</dbReference>
<feature type="chain" id="PRO_5028816733" evidence="1">
    <location>
        <begin position="23"/>
        <end position="349"/>
    </location>
</feature>
<dbReference type="Pfam" id="PF13088">
    <property type="entry name" value="BNR_2"/>
    <property type="match status" value="1"/>
</dbReference>
<dbReference type="Gene3D" id="2.120.10.10">
    <property type="match status" value="1"/>
</dbReference>
<protein>
    <submittedName>
        <fullName evidence="3">Sialidase</fullName>
    </submittedName>
</protein>
<accession>A0A7C9BD91</accession>
<dbReference type="InterPro" id="IPR036278">
    <property type="entry name" value="Sialidase_sf"/>
</dbReference>
<proteinExistence type="predicted"/>
<evidence type="ECO:0000313" key="4">
    <source>
        <dbReference type="Proteomes" id="UP000479293"/>
    </source>
</evidence>
<dbReference type="PANTHER" id="PTHR43752:SF2">
    <property type="entry name" value="BNR_ASP-BOX REPEAT FAMILY PROTEIN"/>
    <property type="match status" value="1"/>
</dbReference>
<feature type="signal peptide" evidence="1">
    <location>
        <begin position="1"/>
        <end position="22"/>
    </location>
</feature>
<comment type="caution">
    <text evidence="3">The sequence shown here is derived from an EMBL/GenBank/DDBJ whole genome shotgun (WGS) entry which is preliminary data.</text>
</comment>
<dbReference type="AlphaFoldDB" id="A0A7C9BD91"/>
<dbReference type="PANTHER" id="PTHR43752">
    <property type="entry name" value="BNR/ASP-BOX REPEAT FAMILY PROTEIN"/>
    <property type="match status" value="1"/>
</dbReference>
<sequence>MRSRSFPLVVFLLGTYLGFAQSSPKVPKATLVKEEYIFENPPFPSCHASTIIETNPGKWMSAWFGGTDEGNKDVGIWLSTNTNGQWSKPTLMAEGIIDENTRWPCWNPVLFKSKAGKLFLFYKVGPSPREWWGMVRTSTNDGRTWTEPERLPDGILGPIKNKPVQLADGSILSSASTETRESWKAHVERSTDGGKTWTLIPVDPKTDLDVIQGSILTYPDQRLQMLCRSKQDRIAEVWSTDGGKTWGTLTKTELFNPNSGTDAVTLKNGWQLLVYNPTFKGKEWSNGRQKLSVAMSKDGKNWTDVYSLEDQPKGEFSYPAVVQAADGRVHITYTWQRRNIRHVVLALEQ</sequence>
<evidence type="ECO:0000259" key="2">
    <source>
        <dbReference type="Pfam" id="PF13088"/>
    </source>
</evidence>
<dbReference type="RefSeq" id="WP_152757806.1">
    <property type="nucleotide sequence ID" value="NZ_WHLY01000002.1"/>
</dbReference>
<organism evidence="3 4">
    <name type="scientific">Salmonirosea aquatica</name>
    <dbReference type="NCBI Taxonomy" id="2654236"/>
    <lineage>
        <taxon>Bacteria</taxon>
        <taxon>Pseudomonadati</taxon>
        <taxon>Bacteroidota</taxon>
        <taxon>Cytophagia</taxon>
        <taxon>Cytophagales</taxon>
        <taxon>Spirosomataceae</taxon>
        <taxon>Salmonirosea</taxon>
    </lineage>
</organism>
<dbReference type="SUPFAM" id="SSF50939">
    <property type="entry name" value="Sialidases"/>
    <property type="match status" value="1"/>
</dbReference>
<dbReference type="CDD" id="cd15482">
    <property type="entry name" value="Sialidase_non-viral"/>
    <property type="match status" value="1"/>
</dbReference>
<evidence type="ECO:0000256" key="1">
    <source>
        <dbReference type="SAM" id="SignalP"/>
    </source>
</evidence>
<evidence type="ECO:0000313" key="3">
    <source>
        <dbReference type="EMBL" id="MPR32940.1"/>
    </source>
</evidence>
<dbReference type="Proteomes" id="UP000479293">
    <property type="component" value="Unassembled WGS sequence"/>
</dbReference>
<keyword evidence="1" id="KW-0732">Signal</keyword>
<name>A0A7C9BD91_9BACT</name>